<evidence type="ECO:0000313" key="3">
    <source>
        <dbReference type="EMBL" id="SEB43683.1"/>
    </source>
</evidence>
<dbReference type="AlphaFoldDB" id="A0A1H4JBM1"/>
<protein>
    <submittedName>
        <fullName evidence="3">Aspartate ammonia-lyase</fullName>
    </submittedName>
</protein>
<dbReference type="Pfam" id="PF00206">
    <property type="entry name" value="Lyase_1"/>
    <property type="match status" value="1"/>
</dbReference>
<dbReference type="InterPro" id="IPR051546">
    <property type="entry name" value="Aspartate_Ammonia-Lyase"/>
</dbReference>
<dbReference type="RefSeq" id="WP_073365861.1">
    <property type="nucleotide sequence ID" value="NZ_FNTL01000003.1"/>
</dbReference>
<dbReference type="PRINTS" id="PR00149">
    <property type="entry name" value="FUMRATELYASE"/>
</dbReference>
<dbReference type="Gene3D" id="1.20.200.10">
    <property type="entry name" value="Fumarase/aspartase (Central domain)"/>
    <property type="match status" value="1"/>
</dbReference>
<evidence type="ECO:0000313" key="4">
    <source>
        <dbReference type="Proteomes" id="UP000183407"/>
    </source>
</evidence>
<dbReference type="Proteomes" id="UP000183407">
    <property type="component" value="Unassembled WGS sequence"/>
</dbReference>
<dbReference type="GO" id="GO:0006531">
    <property type="term" value="P:aspartate metabolic process"/>
    <property type="evidence" value="ECO:0007669"/>
    <property type="project" value="TreeGrafter"/>
</dbReference>
<sequence length="416" mass="43626">MRESTDLTNAQLWGKVTSLALQNSPDIGLRLHQLPEFVRAFAEIKLAAARTNRDLGLLDKTRANAIEEAAVEVAHGELLDQFPLRVVAVGGGTSTNMNVNEVLASRATQLLPSGSELTIHPNDHVNRSQSSNDAYPTAARLLLARQALDVASALRNLARSFIRQAERHSGVERLGRTGWQDAVMVSVSEIHTAQAAAAERFADQFEVAAQALYAVPLGGTVLGTGVGAPDGFAAAVVQQLADITGLPLRPSANPIDAFAHADGYSALADTAARCASILYKLSHDLRVLSSGPNGGLSEVILPKLQPGSSIMPGKVNPVVPSMVGQASFSIRAAATAVSLAVAGGEPDFNSNSPSVVASLSPALTELAAVIPVFAEKCIDGLEWNRDRLAILASRPFDSLITQAEEDGYDAVASHAV</sequence>
<dbReference type="InterPro" id="IPR020557">
    <property type="entry name" value="Fumarate_lyase_CS"/>
</dbReference>
<dbReference type="GO" id="GO:0008797">
    <property type="term" value="F:aspartate ammonia-lyase activity"/>
    <property type="evidence" value="ECO:0007669"/>
    <property type="project" value="TreeGrafter"/>
</dbReference>
<organism evidence="3 4">
    <name type="scientific">Rhodococcus jostii</name>
    <dbReference type="NCBI Taxonomy" id="132919"/>
    <lineage>
        <taxon>Bacteria</taxon>
        <taxon>Bacillati</taxon>
        <taxon>Actinomycetota</taxon>
        <taxon>Actinomycetes</taxon>
        <taxon>Mycobacteriales</taxon>
        <taxon>Nocardiaceae</taxon>
        <taxon>Rhodococcus</taxon>
    </lineage>
</organism>
<dbReference type="PROSITE" id="PS00163">
    <property type="entry name" value="FUMARATE_LYASES"/>
    <property type="match status" value="1"/>
</dbReference>
<dbReference type="Gene3D" id="1.10.275.10">
    <property type="entry name" value="Fumarase/aspartase (N-terminal domain)"/>
    <property type="match status" value="1"/>
</dbReference>
<dbReference type="InterPro" id="IPR022761">
    <property type="entry name" value="Fumarate_lyase_N"/>
</dbReference>
<keyword evidence="1 3" id="KW-0456">Lyase</keyword>
<dbReference type="PANTHER" id="PTHR42696">
    <property type="entry name" value="ASPARTATE AMMONIA-LYASE"/>
    <property type="match status" value="1"/>
</dbReference>
<evidence type="ECO:0000256" key="1">
    <source>
        <dbReference type="ARBA" id="ARBA00023239"/>
    </source>
</evidence>
<accession>A0A1H4JBM1</accession>
<dbReference type="InterPro" id="IPR000362">
    <property type="entry name" value="Fumarate_lyase_fam"/>
</dbReference>
<proteinExistence type="predicted"/>
<dbReference type="GO" id="GO:0005829">
    <property type="term" value="C:cytosol"/>
    <property type="evidence" value="ECO:0007669"/>
    <property type="project" value="TreeGrafter"/>
</dbReference>
<evidence type="ECO:0000259" key="2">
    <source>
        <dbReference type="Pfam" id="PF00206"/>
    </source>
</evidence>
<dbReference type="InterPro" id="IPR024083">
    <property type="entry name" value="Fumarase/histidase_N"/>
</dbReference>
<name>A0A1H4JBM1_RHOJO</name>
<dbReference type="InterPro" id="IPR008948">
    <property type="entry name" value="L-Aspartase-like"/>
</dbReference>
<gene>
    <name evidence="3" type="ORF">SAMN04490220_0781</name>
</gene>
<dbReference type="EMBL" id="FNTL01000003">
    <property type="protein sequence ID" value="SEB43683.1"/>
    <property type="molecule type" value="Genomic_DNA"/>
</dbReference>
<dbReference type="SUPFAM" id="SSF48557">
    <property type="entry name" value="L-aspartase-like"/>
    <property type="match status" value="1"/>
</dbReference>
<feature type="domain" description="Fumarate lyase N-terminal" evidence="2">
    <location>
        <begin position="39"/>
        <end position="330"/>
    </location>
</feature>
<reference evidence="4" key="1">
    <citation type="submission" date="2016-10" db="EMBL/GenBank/DDBJ databases">
        <authorList>
            <person name="Varghese N."/>
        </authorList>
    </citation>
    <scope>NUCLEOTIDE SEQUENCE [LARGE SCALE GENOMIC DNA]</scope>
    <source>
        <strain evidence="4">DSM 44719</strain>
    </source>
</reference>
<dbReference type="PANTHER" id="PTHR42696:SF2">
    <property type="entry name" value="ASPARTATE AMMONIA-LYASE"/>
    <property type="match status" value="1"/>
</dbReference>